<protein>
    <submittedName>
        <fullName evidence="1">Uncharacterized protein</fullName>
    </submittedName>
</protein>
<sequence length="279" mass="31240">MPGLRCGRWGSRDCSRRGRARPWTGQASRTGSEAECHAVFPRRPMGCGASRPVVSRPKPQGCISISAVWPTYRQFRENAGCVSIVGRGIRHIRFVAGGMRCRAVVASAAVRFVVPGDIAARRNGMVQAVRAYRVVATRDLWSNTARPTFCTDPIRDFMVSSFHSRRMPASARFRQRACLFSTSDYRLESPVAGLCRSWVWKNIFWTQVQSRDANPSTSRCFPMRHGFFLAHCACCIRIETGGRSGGYSPRHANHEHTGANPCRTREHPFCPSLSGRRFC</sequence>
<accession>S7T8J3</accession>
<evidence type="ECO:0000313" key="1">
    <source>
        <dbReference type="EMBL" id="EPR32790.1"/>
    </source>
</evidence>
<evidence type="ECO:0000313" key="2">
    <source>
        <dbReference type="Proteomes" id="UP000014975"/>
    </source>
</evidence>
<dbReference type="AlphaFoldDB" id="S7T8J3"/>
<gene>
    <name evidence="1" type="ORF">dsat_0231</name>
</gene>
<name>S7T8J3_9BACT</name>
<dbReference type="Proteomes" id="UP000014975">
    <property type="component" value="Unassembled WGS sequence"/>
</dbReference>
<dbReference type="EMBL" id="ATHI01000026">
    <property type="protein sequence ID" value="EPR32790.1"/>
    <property type="molecule type" value="Genomic_DNA"/>
</dbReference>
<keyword evidence="2" id="KW-1185">Reference proteome</keyword>
<comment type="caution">
    <text evidence="1">The sequence shown here is derived from an EMBL/GenBank/DDBJ whole genome shotgun (WGS) entry which is preliminary data.</text>
</comment>
<proteinExistence type="predicted"/>
<organism evidence="1 2">
    <name type="scientific">Alkalidesulfovibrio alkalitolerans DSM 16529</name>
    <dbReference type="NCBI Taxonomy" id="1121439"/>
    <lineage>
        <taxon>Bacteria</taxon>
        <taxon>Pseudomonadati</taxon>
        <taxon>Thermodesulfobacteriota</taxon>
        <taxon>Desulfovibrionia</taxon>
        <taxon>Desulfovibrionales</taxon>
        <taxon>Desulfovibrionaceae</taxon>
        <taxon>Alkalidesulfovibrio</taxon>
    </lineage>
</organism>
<reference evidence="1 2" key="1">
    <citation type="journal article" date="2013" name="Genome Announc.">
        <title>Draft genome sequences for three mercury-methylating, sulfate-reducing bacteria.</title>
        <authorList>
            <person name="Brown S.D."/>
            <person name="Hurt R.A.Jr."/>
            <person name="Gilmour C.C."/>
            <person name="Elias D.A."/>
        </authorList>
    </citation>
    <scope>NUCLEOTIDE SEQUENCE [LARGE SCALE GENOMIC DNA]</scope>
    <source>
        <strain evidence="1 2">DSM 16529</strain>
    </source>
</reference>